<dbReference type="EMBL" id="MNCJ02000327">
    <property type="protein sequence ID" value="KAF5779570.1"/>
    <property type="molecule type" value="Genomic_DNA"/>
</dbReference>
<proteinExistence type="predicted"/>
<accession>A0A9K3MXS2</accession>
<dbReference type="Proteomes" id="UP000215914">
    <property type="component" value="Unassembled WGS sequence"/>
</dbReference>
<dbReference type="AlphaFoldDB" id="A0A9K3MXS2"/>
<sequence length="142" mass="15968">MLYTNLDLIVLHFQHCSILKSTYLLNFFFINYAVFSELFSEYRCFRISVSVISDGLKDYVVKGSQSTTPVSNMASTVSPVALDVTDTPASMLVKDDVKRNLVEVYDVDEDSQMSATKVHKSGEVKDANSAERMNLIIPKIEK</sequence>
<reference evidence="1" key="1">
    <citation type="journal article" date="2017" name="Nature">
        <title>The sunflower genome provides insights into oil metabolism, flowering and Asterid evolution.</title>
        <authorList>
            <person name="Badouin H."/>
            <person name="Gouzy J."/>
            <person name="Grassa C.J."/>
            <person name="Murat F."/>
            <person name="Staton S.E."/>
            <person name="Cottret L."/>
            <person name="Lelandais-Briere C."/>
            <person name="Owens G.L."/>
            <person name="Carrere S."/>
            <person name="Mayjonade B."/>
            <person name="Legrand L."/>
            <person name="Gill N."/>
            <person name="Kane N.C."/>
            <person name="Bowers J.E."/>
            <person name="Hubner S."/>
            <person name="Bellec A."/>
            <person name="Berard A."/>
            <person name="Berges H."/>
            <person name="Blanchet N."/>
            <person name="Boniface M.C."/>
            <person name="Brunel D."/>
            <person name="Catrice O."/>
            <person name="Chaidir N."/>
            <person name="Claudel C."/>
            <person name="Donnadieu C."/>
            <person name="Faraut T."/>
            <person name="Fievet G."/>
            <person name="Helmstetter N."/>
            <person name="King M."/>
            <person name="Knapp S.J."/>
            <person name="Lai Z."/>
            <person name="Le Paslier M.C."/>
            <person name="Lippi Y."/>
            <person name="Lorenzon L."/>
            <person name="Mandel J.R."/>
            <person name="Marage G."/>
            <person name="Marchand G."/>
            <person name="Marquand E."/>
            <person name="Bret-Mestries E."/>
            <person name="Morien E."/>
            <person name="Nambeesan S."/>
            <person name="Nguyen T."/>
            <person name="Pegot-Espagnet P."/>
            <person name="Pouilly N."/>
            <person name="Raftis F."/>
            <person name="Sallet E."/>
            <person name="Schiex T."/>
            <person name="Thomas J."/>
            <person name="Vandecasteele C."/>
            <person name="Vares D."/>
            <person name="Vear F."/>
            <person name="Vautrin S."/>
            <person name="Crespi M."/>
            <person name="Mangin B."/>
            <person name="Burke J.M."/>
            <person name="Salse J."/>
            <person name="Munos S."/>
            <person name="Vincourt P."/>
            <person name="Rieseberg L.H."/>
            <person name="Langlade N.B."/>
        </authorList>
    </citation>
    <scope>NUCLEOTIDE SEQUENCE</scope>
    <source>
        <tissue evidence="1">Leaves</tissue>
    </source>
</reference>
<organism evidence="1 2">
    <name type="scientific">Helianthus annuus</name>
    <name type="common">Common sunflower</name>
    <dbReference type="NCBI Taxonomy" id="4232"/>
    <lineage>
        <taxon>Eukaryota</taxon>
        <taxon>Viridiplantae</taxon>
        <taxon>Streptophyta</taxon>
        <taxon>Embryophyta</taxon>
        <taxon>Tracheophyta</taxon>
        <taxon>Spermatophyta</taxon>
        <taxon>Magnoliopsida</taxon>
        <taxon>eudicotyledons</taxon>
        <taxon>Gunneridae</taxon>
        <taxon>Pentapetalae</taxon>
        <taxon>asterids</taxon>
        <taxon>campanulids</taxon>
        <taxon>Asterales</taxon>
        <taxon>Asteraceae</taxon>
        <taxon>Asteroideae</taxon>
        <taxon>Heliantheae alliance</taxon>
        <taxon>Heliantheae</taxon>
        <taxon>Helianthus</taxon>
    </lineage>
</organism>
<keyword evidence="2" id="KW-1185">Reference proteome</keyword>
<dbReference type="Gramene" id="mRNA:HanXRQr2_Chr12g0561111">
    <property type="protein sequence ID" value="mRNA:HanXRQr2_Chr12g0561111"/>
    <property type="gene ID" value="HanXRQr2_Chr12g0561111"/>
</dbReference>
<protein>
    <submittedName>
        <fullName evidence="1">Uncharacterized protein</fullName>
    </submittedName>
</protein>
<name>A0A9K3MXS2_HELAN</name>
<evidence type="ECO:0000313" key="2">
    <source>
        <dbReference type="Proteomes" id="UP000215914"/>
    </source>
</evidence>
<gene>
    <name evidence="1" type="ORF">HanXRQr2_Chr12g0561111</name>
</gene>
<evidence type="ECO:0000313" key="1">
    <source>
        <dbReference type="EMBL" id="KAF5779570.1"/>
    </source>
</evidence>
<reference evidence="1" key="2">
    <citation type="submission" date="2020-06" db="EMBL/GenBank/DDBJ databases">
        <title>Helianthus annuus Genome sequencing and assembly Release 2.</title>
        <authorList>
            <person name="Gouzy J."/>
            <person name="Langlade N."/>
            <person name="Munos S."/>
        </authorList>
    </citation>
    <scope>NUCLEOTIDE SEQUENCE</scope>
    <source>
        <tissue evidence="1">Leaves</tissue>
    </source>
</reference>
<comment type="caution">
    <text evidence="1">The sequence shown here is derived from an EMBL/GenBank/DDBJ whole genome shotgun (WGS) entry which is preliminary data.</text>
</comment>